<sequence>MTPLTSLVITSYNQSHYLKDAIATILAQTETNFELLIWDDGSTDDSVQVARNIAATDDRVTVVAAGHLGRGRALEVAISQTRGEYIGWVDGDDLLAATALEQTAAILDAQLSVGVVYTDYAEIDGDGKFLAMGKRCQIPYSPQRLLTDFMMFHFRLMRRSVYDRVGGINPRFEYIEDYDLCLRLSEVTQVHHLGQPLYFYRLHRDNTSRIQHQTQIWRSQKAIEQALERRGLAETLKIEVKRGKFCLRRIKPQKTAIAPLRIASWLVPLSLPFIPITALAKPLQPFNAYGIAPSSHNIPLDRTLPSPEERLFCVEDFGFDNLGVNDDITPLGTVENNLKRSIAALADPAVPNGFLDADDTEFLMGEGYGDSDGDGYGGSGYGGSGYGDGGE</sequence>
<accession>A0A928Z806</accession>
<dbReference type="Proteomes" id="UP000621799">
    <property type="component" value="Unassembled WGS sequence"/>
</dbReference>
<evidence type="ECO:0000259" key="2">
    <source>
        <dbReference type="Pfam" id="PF00535"/>
    </source>
</evidence>
<evidence type="ECO:0000313" key="4">
    <source>
        <dbReference type="Proteomes" id="UP000621799"/>
    </source>
</evidence>
<dbReference type="InterPro" id="IPR001173">
    <property type="entry name" value="Glyco_trans_2-like"/>
</dbReference>
<feature type="region of interest" description="Disordered" evidence="1">
    <location>
        <begin position="366"/>
        <end position="391"/>
    </location>
</feature>
<dbReference type="InterPro" id="IPR029044">
    <property type="entry name" value="Nucleotide-diphossugar_trans"/>
</dbReference>
<comment type="caution">
    <text evidence="3">The sequence shown here is derived from an EMBL/GenBank/DDBJ whole genome shotgun (WGS) entry which is preliminary data.</text>
</comment>
<dbReference type="RefSeq" id="WP_264320479.1">
    <property type="nucleotide sequence ID" value="NZ_JADEXN010000065.1"/>
</dbReference>
<dbReference type="InterPro" id="IPR050834">
    <property type="entry name" value="Glycosyltransf_2"/>
</dbReference>
<name>A0A928Z806_9CYAN</name>
<dbReference type="Gene3D" id="3.90.550.10">
    <property type="entry name" value="Spore Coat Polysaccharide Biosynthesis Protein SpsA, Chain A"/>
    <property type="match status" value="1"/>
</dbReference>
<dbReference type="EMBL" id="JADEXN010000065">
    <property type="protein sequence ID" value="MBE9040223.1"/>
    <property type="molecule type" value="Genomic_DNA"/>
</dbReference>
<dbReference type="PANTHER" id="PTHR43685:SF2">
    <property type="entry name" value="GLYCOSYLTRANSFERASE 2-LIKE DOMAIN-CONTAINING PROTEIN"/>
    <property type="match status" value="1"/>
</dbReference>
<dbReference type="SUPFAM" id="SSF53448">
    <property type="entry name" value="Nucleotide-diphospho-sugar transferases"/>
    <property type="match status" value="1"/>
</dbReference>
<keyword evidence="4" id="KW-1185">Reference proteome</keyword>
<gene>
    <name evidence="3" type="ORF">IQ235_05380</name>
</gene>
<feature type="domain" description="Glycosyltransferase 2-like" evidence="2">
    <location>
        <begin position="6"/>
        <end position="165"/>
    </location>
</feature>
<reference evidence="3" key="1">
    <citation type="submission" date="2020-10" db="EMBL/GenBank/DDBJ databases">
        <authorList>
            <person name="Castelo-Branco R."/>
            <person name="Eusebio N."/>
            <person name="Adriana R."/>
            <person name="Vieira A."/>
            <person name="Brugerolle De Fraissinette N."/>
            <person name="Rezende De Castro R."/>
            <person name="Schneider M.P."/>
            <person name="Vasconcelos V."/>
            <person name="Leao P.N."/>
        </authorList>
    </citation>
    <scope>NUCLEOTIDE SEQUENCE</scope>
    <source>
        <strain evidence="3">LEGE 11467</strain>
    </source>
</reference>
<dbReference type="Pfam" id="PF00535">
    <property type="entry name" value="Glycos_transf_2"/>
    <property type="match status" value="1"/>
</dbReference>
<protein>
    <submittedName>
        <fullName evidence="3">Glycosyltransferase</fullName>
    </submittedName>
</protein>
<dbReference type="PANTHER" id="PTHR43685">
    <property type="entry name" value="GLYCOSYLTRANSFERASE"/>
    <property type="match status" value="1"/>
</dbReference>
<evidence type="ECO:0000256" key="1">
    <source>
        <dbReference type="SAM" id="MobiDB-lite"/>
    </source>
</evidence>
<organism evidence="3 4">
    <name type="scientific">Zarconia navalis LEGE 11467</name>
    <dbReference type="NCBI Taxonomy" id="1828826"/>
    <lineage>
        <taxon>Bacteria</taxon>
        <taxon>Bacillati</taxon>
        <taxon>Cyanobacteriota</taxon>
        <taxon>Cyanophyceae</taxon>
        <taxon>Oscillatoriophycideae</taxon>
        <taxon>Oscillatoriales</taxon>
        <taxon>Oscillatoriales incertae sedis</taxon>
        <taxon>Zarconia</taxon>
        <taxon>Zarconia navalis</taxon>
    </lineage>
</organism>
<dbReference type="AlphaFoldDB" id="A0A928Z806"/>
<proteinExistence type="predicted"/>
<evidence type="ECO:0000313" key="3">
    <source>
        <dbReference type="EMBL" id="MBE9040223.1"/>
    </source>
</evidence>